<dbReference type="SUPFAM" id="SSF53335">
    <property type="entry name" value="S-adenosyl-L-methionine-dependent methyltransferases"/>
    <property type="match status" value="1"/>
</dbReference>
<dbReference type="AlphaFoldDB" id="A0A220MEP4"/>
<dbReference type="PANTHER" id="PTHR43861">
    <property type="entry name" value="TRANS-ACONITATE 2-METHYLTRANSFERASE-RELATED"/>
    <property type="match status" value="1"/>
</dbReference>
<dbReference type="CDD" id="cd02440">
    <property type="entry name" value="AdoMet_MTases"/>
    <property type="match status" value="1"/>
</dbReference>
<protein>
    <submittedName>
        <fullName evidence="2">SAM-dependent methyltransferase</fullName>
    </submittedName>
</protein>
<dbReference type="InterPro" id="IPR029063">
    <property type="entry name" value="SAM-dependent_MTases_sf"/>
</dbReference>
<dbReference type="Gene3D" id="3.40.50.150">
    <property type="entry name" value="Vaccinia Virus protein VP39"/>
    <property type="match status" value="1"/>
</dbReference>
<accession>A0A220MEP4</accession>
<feature type="domain" description="Methyltransferase type 11" evidence="1">
    <location>
        <begin position="47"/>
        <end position="140"/>
    </location>
</feature>
<dbReference type="Pfam" id="PF08241">
    <property type="entry name" value="Methyltransf_11"/>
    <property type="match status" value="1"/>
</dbReference>
<organism evidence="2 3">
    <name type="scientific">Brevibacillus formosus</name>
    <dbReference type="NCBI Taxonomy" id="54913"/>
    <lineage>
        <taxon>Bacteria</taxon>
        <taxon>Bacillati</taxon>
        <taxon>Bacillota</taxon>
        <taxon>Bacilli</taxon>
        <taxon>Bacillales</taxon>
        <taxon>Paenibacillaceae</taxon>
        <taxon>Brevibacillus</taxon>
    </lineage>
</organism>
<gene>
    <name evidence="2" type="ORF">BP422_07925</name>
</gene>
<evidence type="ECO:0000313" key="2">
    <source>
        <dbReference type="EMBL" id="ASJ53496.1"/>
    </source>
</evidence>
<reference evidence="2 3" key="1">
    <citation type="submission" date="2016-11" db="EMBL/GenBank/DDBJ databases">
        <authorList>
            <person name="Jaros S."/>
            <person name="Januszkiewicz K."/>
            <person name="Wedrychowicz H."/>
        </authorList>
    </citation>
    <scope>NUCLEOTIDE SEQUENCE [LARGE SCALE GENOMIC DNA]</scope>
    <source>
        <strain evidence="2 3">NF2</strain>
    </source>
</reference>
<keyword evidence="2" id="KW-0489">Methyltransferase</keyword>
<evidence type="ECO:0000313" key="3">
    <source>
        <dbReference type="Proteomes" id="UP000197781"/>
    </source>
</evidence>
<dbReference type="PANTHER" id="PTHR43861:SF1">
    <property type="entry name" value="TRANS-ACONITATE 2-METHYLTRANSFERASE"/>
    <property type="match status" value="1"/>
</dbReference>
<dbReference type="GO" id="GO:0032259">
    <property type="term" value="P:methylation"/>
    <property type="evidence" value="ECO:0007669"/>
    <property type="project" value="UniProtKB-KW"/>
</dbReference>
<dbReference type="Proteomes" id="UP000197781">
    <property type="component" value="Chromosome"/>
</dbReference>
<dbReference type="EMBL" id="CP018145">
    <property type="protein sequence ID" value="ASJ53496.1"/>
    <property type="molecule type" value="Genomic_DNA"/>
</dbReference>
<proteinExistence type="predicted"/>
<dbReference type="InterPro" id="IPR013216">
    <property type="entry name" value="Methyltransf_11"/>
</dbReference>
<dbReference type="GO" id="GO:0008757">
    <property type="term" value="F:S-adenosylmethionine-dependent methyltransferase activity"/>
    <property type="evidence" value="ECO:0007669"/>
    <property type="project" value="InterPro"/>
</dbReference>
<dbReference type="KEGG" id="bfm:BP422_07925"/>
<keyword evidence="2" id="KW-0808">Transferase</keyword>
<name>A0A220MEP4_9BACL</name>
<dbReference type="RefSeq" id="WP_088907294.1">
    <property type="nucleotide sequence ID" value="NZ_CP018145.1"/>
</dbReference>
<evidence type="ECO:0000259" key="1">
    <source>
        <dbReference type="Pfam" id="PF08241"/>
    </source>
</evidence>
<sequence length="248" mass="28741">MKQNLYDQLDFYQDYQKLRLSGQSENDIIEQPAFRGCLPSLKGLRVLDLGCGGGQFARYCVEQGAREVIGVDLSHNMLEYARTNNSHRNIQYLHGSLEDIELAEHDYDLIASSLVMDYVRDYEHVIKKVSRALRNGGHFVYSTLHPHITARKKVEGWVRDEEGQKHFWPLDNYLEDGEREMYMMNGRKALFYHRSMSTAVNTLIQAGFSLQEIIEPTCTPEGLLLQPHQISEVRRPTFIIFKTQKTLK</sequence>